<evidence type="ECO:0000313" key="2">
    <source>
        <dbReference type="EMBL" id="RFA33969.1"/>
    </source>
</evidence>
<dbReference type="InterPro" id="IPR052018">
    <property type="entry name" value="PHP_domain"/>
</dbReference>
<dbReference type="Gene3D" id="1.10.150.650">
    <property type="match status" value="1"/>
</dbReference>
<dbReference type="Pfam" id="PF02811">
    <property type="entry name" value="PHP"/>
    <property type="match status" value="1"/>
</dbReference>
<dbReference type="SUPFAM" id="SSF89550">
    <property type="entry name" value="PHP domain-like"/>
    <property type="match status" value="1"/>
</dbReference>
<dbReference type="CDD" id="cd07438">
    <property type="entry name" value="PHP_HisPPase_AMP"/>
    <property type="match status" value="1"/>
</dbReference>
<dbReference type="EMBL" id="NFZX01000029">
    <property type="protein sequence ID" value="RFA33969.1"/>
    <property type="molecule type" value="Genomic_DNA"/>
</dbReference>
<dbReference type="SMART" id="SM00481">
    <property type="entry name" value="POLIIIAc"/>
    <property type="match status" value="1"/>
</dbReference>
<dbReference type="PANTHER" id="PTHR42924:SF3">
    <property type="entry name" value="POLYMERASE_HISTIDINOL PHOSPHATASE N-TERMINAL DOMAIN-CONTAINING PROTEIN"/>
    <property type="match status" value="1"/>
</dbReference>
<gene>
    <name evidence="2" type="ORF">CAI16_13160</name>
</gene>
<evidence type="ECO:0000259" key="1">
    <source>
        <dbReference type="SMART" id="SM00481"/>
    </source>
</evidence>
<comment type="caution">
    <text evidence="2">The sequence shown here is derived from an EMBL/GenBank/DDBJ whole genome shotgun (WGS) entry which is preliminary data.</text>
</comment>
<dbReference type="RefSeq" id="WP_116278762.1">
    <property type="nucleotide sequence ID" value="NZ_NFZX01000029.1"/>
</dbReference>
<dbReference type="InterPro" id="IPR016195">
    <property type="entry name" value="Pol/histidinol_Pase-like"/>
</dbReference>
<reference evidence="2 3" key="1">
    <citation type="submission" date="2017-05" db="EMBL/GenBank/DDBJ databases">
        <title>Virgibacillus sp. AK90 isolated from a saltern of Kakinada, India.</title>
        <authorList>
            <person name="Gupta V."/>
            <person name="Sidhu C."/>
            <person name="Korpole S."/>
            <person name="Pinnaka A.K."/>
        </authorList>
    </citation>
    <scope>NUCLEOTIDE SEQUENCE [LARGE SCALE GENOMIC DNA]</scope>
    <source>
        <strain evidence="2 3">AK90</strain>
    </source>
</reference>
<name>A0A3E0WNJ1_9BACI</name>
<dbReference type="InterPro" id="IPR004013">
    <property type="entry name" value="PHP_dom"/>
</dbReference>
<organism evidence="2 3">
    <name type="scientific">Virgibacillus dokdonensis</name>
    <dbReference type="NCBI Taxonomy" id="302167"/>
    <lineage>
        <taxon>Bacteria</taxon>
        <taxon>Bacillati</taxon>
        <taxon>Bacillota</taxon>
        <taxon>Bacilli</taxon>
        <taxon>Bacillales</taxon>
        <taxon>Bacillaceae</taxon>
        <taxon>Virgibacillus</taxon>
    </lineage>
</organism>
<sequence>MKTELHIHSTFSDGALTPKEIVKEASAKGVRILSITDHDAIGAYHTALPEAEHVGISLVPGIELNTDGIDGELHILGYCFDPQHPKMTEHIYWRTKQRNNWAAKIVSQLNDLGYAISLADVRRHVPGDVIVRTHIAAELVRQGYFPTADDAYQALLKKGKPAFVERVAFSAEKAIQLVHECGGKAFLAHPAIYRSSVPLQRLLSYGLDGIEVYHSEHSDEDSVYWLEVTNQYGLLVSGGSDYHGTSARKKKEIAIGSVQLDTDSKNYWIKRAEES</sequence>
<dbReference type="GO" id="GO:0035312">
    <property type="term" value="F:5'-3' DNA exonuclease activity"/>
    <property type="evidence" value="ECO:0007669"/>
    <property type="project" value="TreeGrafter"/>
</dbReference>
<dbReference type="Proteomes" id="UP000256488">
    <property type="component" value="Unassembled WGS sequence"/>
</dbReference>
<dbReference type="GO" id="GO:0004534">
    <property type="term" value="F:5'-3' RNA exonuclease activity"/>
    <property type="evidence" value="ECO:0007669"/>
    <property type="project" value="TreeGrafter"/>
</dbReference>
<evidence type="ECO:0000313" key="3">
    <source>
        <dbReference type="Proteomes" id="UP000256488"/>
    </source>
</evidence>
<dbReference type="PANTHER" id="PTHR42924">
    <property type="entry name" value="EXONUCLEASE"/>
    <property type="match status" value="1"/>
</dbReference>
<protein>
    <recommendedName>
        <fullName evidence="1">Polymerase/histidinol phosphatase N-terminal domain-containing protein</fullName>
    </recommendedName>
</protein>
<dbReference type="AlphaFoldDB" id="A0A3E0WNJ1"/>
<feature type="domain" description="Polymerase/histidinol phosphatase N-terminal" evidence="1">
    <location>
        <begin position="3"/>
        <end position="68"/>
    </location>
</feature>
<proteinExistence type="predicted"/>
<accession>A0A3E0WNJ1</accession>
<dbReference type="Gene3D" id="3.20.20.140">
    <property type="entry name" value="Metal-dependent hydrolases"/>
    <property type="match status" value="1"/>
</dbReference>
<dbReference type="InterPro" id="IPR003141">
    <property type="entry name" value="Pol/His_phosphatase_N"/>
</dbReference>